<dbReference type="InterPro" id="IPR038702">
    <property type="entry name" value="Na/K_ATPase_sub_beta_sf"/>
</dbReference>
<keyword evidence="3 17" id="KW-0813">Transport</keyword>
<comment type="similarity">
    <text evidence="2 17">Belongs to the X(+)/potassium ATPases subunit beta family.</text>
</comment>
<evidence type="ECO:0000256" key="3">
    <source>
        <dbReference type="ARBA" id="ARBA00022448"/>
    </source>
</evidence>
<dbReference type="Pfam" id="PF00287">
    <property type="entry name" value="Na_K-ATPase"/>
    <property type="match status" value="2"/>
</dbReference>
<dbReference type="PANTHER" id="PTHR11523:SF47">
    <property type="entry name" value="SODIUM_POTASSIUM-TRANSPORTING ATPASE SUBUNIT BETA-3"/>
    <property type="match status" value="1"/>
</dbReference>
<evidence type="ECO:0000256" key="6">
    <source>
        <dbReference type="ARBA" id="ARBA00022607"/>
    </source>
</evidence>
<evidence type="ECO:0000256" key="11">
    <source>
        <dbReference type="ARBA" id="ARBA00023053"/>
    </source>
</evidence>
<comment type="function">
    <text evidence="17">This is the non-catalytic component of the active enzyme, which catalyzes the hydrolysis of ATP coupled with the exchange of Na(+) and K(+) ions across the plasma membrane.</text>
</comment>
<comment type="caution">
    <text evidence="18">The sequence shown here is derived from an EMBL/GenBank/DDBJ whole genome shotgun (WGS) entry which is preliminary data.</text>
</comment>
<dbReference type="GO" id="GO:0030007">
    <property type="term" value="P:intracellular potassium ion homeostasis"/>
    <property type="evidence" value="ECO:0007669"/>
    <property type="project" value="TreeGrafter"/>
</dbReference>
<organism evidence="18 19">
    <name type="scientific">Labeo rohita</name>
    <name type="common">Indian major carp</name>
    <name type="synonym">Cyprinus rohita</name>
    <dbReference type="NCBI Taxonomy" id="84645"/>
    <lineage>
        <taxon>Eukaryota</taxon>
        <taxon>Metazoa</taxon>
        <taxon>Chordata</taxon>
        <taxon>Craniata</taxon>
        <taxon>Vertebrata</taxon>
        <taxon>Euteleostomi</taxon>
        <taxon>Actinopterygii</taxon>
        <taxon>Neopterygii</taxon>
        <taxon>Teleostei</taxon>
        <taxon>Ostariophysi</taxon>
        <taxon>Cypriniformes</taxon>
        <taxon>Cyprinidae</taxon>
        <taxon>Labeoninae</taxon>
        <taxon>Labeonini</taxon>
        <taxon>Labeo</taxon>
    </lineage>
</organism>
<evidence type="ECO:0000256" key="2">
    <source>
        <dbReference type="ARBA" id="ARBA00005876"/>
    </source>
</evidence>
<evidence type="ECO:0000256" key="13">
    <source>
        <dbReference type="ARBA" id="ARBA00023136"/>
    </source>
</evidence>
<gene>
    <name evidence="18" type="ORF">ROHU_005453</name>
</gene>
<dbReference type="Proteomes" id="UP000290572">
    <property type="component" value="Unassembled WGS sequence"/>
</dbReference>
<evidence type="ECO:0000256" key="7">
    <source>
        <dbReference type="ARBA" id="ARBA00022692"/>
    </source>
</evidence>
<keyword evidence="15" id="KW-0325">Glycoprotein</keyword>
<evidence type="ECO:0000256" key="4">
    <source>
        <dbReference type="ARBA" id="ARBA00022475"/>
    </source>
</evidence>
<dbReference type="GO" id="GO:0005890">
    <property type="term" value="C:sodium:potassium-exchanging ATPase complex"/>
    <property type="evidence" value="ECO:0007669"/>
    <property type="project" value="InterPro"/>
</dbReference>
<dbReference type="GO" id="GO:1990573">
    <property type="term" value="P:potassium ion import across plasma membrane"/>
    <property type="evidence" value="ECO:0007669"/>
    <property type="project" value="TreeGrafter"/>
</dbReference>
<keyword evidence="8" id="KW-0630">Potassium</keyword>
<keyword evidence="16" id="KW-0739">Sodium transport</keyword>
<comment type="subcellular location">
    <subcellularLocation>
        <location evidence="1">Cell membrane</location>
        <topology evidence="1">Single-pass type II membrane protein</topology>
    </subcellularLocation>
    <subcellularLocation>
        <location evidence="17">Membrane</location>
    </subcellularLocation>
</comment>
<evidence type="ECO:0000256" key="10">
    <source>
        <dbReference type="ARBA" id="ARBA00022989"/>
    </source>
</evidence>
<keyword evidence="13 17" id="KW-0472">Membrane</keyword>
<keyword evidence="6" id="KW-0740">Sodium/potassium transport</keyword>
<reference evidence="18 19" key="1">
    <citation type="submission" date="2018-03" db="EMBL/GenBank/DDBJ databases">
        <title>Draft genome sequence of Rohu Carp (Labeo rohita).</title>
        <authorList>
            <person name="Das P."/>
            <person name="Kushwaha B."/>
            <person name="Joshi C.G."/>
            <person name="Kumar D."/>
            <person name="Nagpure N.S."/>
            <person name="Sahoo L."/>
            <person name="Das S.P."/>
            <person name="Bit A."/>
            <person name="Patnaik S."/>
            <person name="Meher P.K."/>
            <person name="Jayasankar P."/>
            <person name="Koringa P.G."/>
            <person name="Patel N.V."/>
            <person name="Hinsu A.T."/>
            <person name="Kumar R."/>
            <person name="Pandey M."/>
            <person name="Agarwal S."/>
            <person name="Srivastava S."/>
            <person name="Singh M."/>
            <person name="Iquebal M.A."/>
            <person name="Jaiswal S."/>
            <person name="Angadi U.B."/>
            <person name="Kumar N."/>
            <person name="Raza M."/>
            <person name="Shah T.M."/>
            <person name="Rai A."/>
            <person name="Jena J.K."/>
        </authorList>
    </citation>
    <scope>NUCLEOTIDE SEQUENCE [LARGE SCALE GENOMIC DNA]</scope>
    <source>
        <strain evidence="18">DASCIFA01</strain>
        <tissue evidence="18">Testis</tissue>
    </source>
</reference>
<dbReference type="PROSITE" id="PS00391">
    <property type="entry name" value="ATPASE_NA_K_BETA_2"/>
    <property type="match status" value="1"/>
</dbReference>
<dbReference type="EMBL" id="QBIY01011940">
    <property type="protein sequence ID" value="RXN27878.1"/>
    <property type="molecule type" value="Genomic_DNA"/>
</dbReference>
<dbReference type="GO" id="GO:0001671">
    <property type="term" value="F:ATPase activator activity"/>
    <property type="evidence" value="ECO:0007669"/>
    <property type="project" value="TreeGrafter"/>
</dbReference>
<dbReference type="PANTHER" id="PTHR11523">
    <property type="entry name" value="SODIUM/POTASSIUM-DEPENDENT ATPASE BETA SUBUNIT"/>
    <property type="match status" value="1"/>
</dbReference>
<keyword evidence="10 17" id="KW-1133">Transmembrane helix</keyword>
<keyword evidence="11" id="KW-0915">Sodium</keyword>
<proteinExistence type="inferred from homology"/>
<keyword evidence="9" id="KW-0735">Signal-anchor</keyword>
<evidence type="ECO:0000256" key="15">
    <source>
        <dbReference type="ARBA" id="ARBA00023180"/>
    </source>
</evidence>
<keyword evidence="7 17" id="KW-0812">Transmembrane</keyword>
<keyword evidence="19" id="KW-1185">Reference proteome</keyword>
<evidence type="ECO:0000256" key="1">
    <source>
        <dbReference type="ARBA" id="ARBA00004401"/>
    </source>
</evidence>
<evidence type="ECO:0000313" key="19">
    <source>
        <dbReference type="Proteomes" id="UP000290572"/>
    </source>
</evidence>
<name>A0A498N107_LABRO</name>
<keyword evidence="5" id="KW-0633">Potassium transport</keyword>
<protein>
    <recommendedName>
        <fullName evidence="17">Sodium/potassium-transporting ATPase subunit beta</fullName>
    </recommendedName>
</protein>
<evidence type="ECO:0000313" key="18">
    <source>
        <dbReference type="EMBL" id="RXN27878.1"/>
    </source>
</evidence>
<dbReference type="AlphaFoldDB" id="A0A498N107"/>
<dbReference type="Gene3D" id="1.20.5.170">
    <property type="match status" value="1"/>
</dbReference>
<dbReference type="GO" id="GO:0006883">
    <property type="term" value="P:intracellular sodium ion homeostasis"/>
    <property type="evidence" value="ECO:0007669"/>
    <property type="project" value="TreeGrafter"/>
</dbReference>
<keyword evidence="14" id="KW-1015">Disulfide bond</keyword>
<keyword evidence="12 17" id="KW-0406">Ion transport</keyword>
<dbReference type="GO" id="GO:0036376">
    <property type="term" value="P:sodium ion export across plasma membrane"/>
    <property type="evidence" value="ECO:0007669"/>
    <property type="project" value="TreeGrafter"/>
</dbReference>
<dbReference type="InterPro" id="IPR000402">
    <property type="entry name" value="Na/K_ATPase_sub_beta"/>
</dbReference>
<evidence type="ECO:0000256" key="16">
    <source>
        <dbReference type="ARBA" id="ARBA00023201"/>
    </source>
</evidence>
<keyword evidence="4" id="KW-1003">Cell membrane</keyword>
<accession>A0A498N107</accession>
<evidence type="ECO:0000256" key="12">
    <source>
        <dbReference type="ARBA" id="ARBA00023065"/>
    </source>
</evidence>
<dbReference type="STRING" id="84645.A0A498N107"/>
<sequence length="307" mass="35767">MSKNSEKPEEGKEPESSWKDVIYNPRTGEFFGRTARNWGLILLFYLVFYGFLTAMFVFTMWAMLQTLNDDAPKYRDRVASPGLAIRPNSLNIVFNRSEPLQYGQYVQHLESFLHQYNDSEQAKNDLCMVGQYSEQDEEPQKKVCQFRRSLLQDCSGIEDTTFGYAQGQPCVIVKMNRIIGLKPAGDPYINCTSKSEKPLQMQYFPHEGTIDRMYFPYYGKKAHSEKPLQMQYFPHEGTIDRMYFPYYGKKAHEGYVQPLVAVKLLLKKEDYNSELIVECMVEGSNLKNNDERDKFLGRITFRVLVTE</sequence>
<evidence type="ECO:0000256" key="17">
    <source>
        <dbReference type="RuleBase" id="RU362099"/>
    </source>
</evidence>
<dbReference type="Gene3D" id="2.60.40.1660">
    <property type="entry name" value="Na, k-atpase alpha subunit"/>
    <property type="match status" value="2"/>
</dbReference>
<dbReference type="NCBIfam" id="TIGR01107">
    <property type="entry name" value="Na_K_ATPase_bet"/>
    <property type="match status" value="1"/>
</dbReference>
<evidence type="ECO:0000256" key="14">
    <source>
        <dbReference type="ARBA" id="ARBA00023157"/>
    </source>
</evidence>
<evidence type="ECO:0000256" key="9">
    <source>
        <dbReference type="ARBA" id="ARBA00022968"/>
    </source>
</evidence>
<evidence type="ECO:0000256" key="5">
    <source>
        <dbReference type="ARBA" id="ARBA00022538"/>
    </source>
</evidence>
<feature type="transmembrane region" description="Helical" evidence="17">
    <location>
        <begin position="40"/>
        <end position="64"/>
    </location>
</feature>
<evidence type="ECO:0000256" key="8">
    <source>
        <dbReference type="ARBA" id="ARBA00022958"/>
    </source>
</evidence>